<dbReference type="EMBL" id="BK014853">
    <property type="protein sequence ID" value="DAD78874.1"/>
    <property type="molecule type" value="Genomic_DNA"/>
</dbReference>
<protein>
    <submittedName>
        <fullName evidence="1">Uncharacterized protein</fullName>
    </submittedName>
</protein>
<name>A0A8S5M9F1_9CAUD</name>
<proteinExistence type="predicted"/>
<reference evidence="1" key="1">
    <citation type="journal article" date="2021" name="Proc. Natl. Acad. Sci. U.S.A.">
        <title>A Catalog of Tens of Thousands of Viruses from Human Metagenomes Reveals Hidden Associations with Chronic Diseases.</title>
        <authorList>
            <person name="Tisza M.J."/>
            <person name="Buck C.B."/>
        </authorList>
    </citation>
    <scope>NUCLEOTIDE SEQUENCE</scope>
    <source>
        <strain evidence="1">CtbO711</strain>
    </source>
</reference>
<evidence type="ECO:0000313" key="1">
    <source>
        <dbReference type="EMBL" id="DAD78874.1"/>
    </source>
</evidence>
<accession>A0A8S5M9F1</accession>
<sequence>MMLWRDISWCDIHYMTGSWFINGCMAKASEVDDFITKVEAMCE</sequence>
<organism evidence="1">
    <name type="scientific">Podoviridae sp. ctbO711</name>
    <dbReference type="NCBI Taxonomy" id="2826564"/>
    <lineage>
        <taxon>Viruses</taxon>
        <taxon>Duplodnaviria</taxon>
        <taxon>Heunggongvirae</taxon>
        <taxon>Uroviricota</taxon>
        <taxon>Caudoviricetes</taxon>
    </lineage>
</organism>